<dbReference type="Proteomes" id="UP001055125">
    <property type="component" value="Unassembled WGS sequence"/>
</dbReference>
<reference evidence="2" key="2">
    <citation type="submission" date="2021-08" db="EMBL/GenBank/DDBJ databases">
        <authorList>
            <person name="Tani A."/>
            <person name="Ola A."/>
            <person name="Ogura Y."/>
            <person name="Katsura K."/>
            <person name="Hayashi T."/>
        </authorList>
    </citation>
    <scope>NUCLEOTIDE SEQUENCE</scope>
    <source>
        <strain evidence="2">DSM 19015</strain>
    </source>
</reference>
<sequence>MSKWVPGVALLGLVSLMVIPAPGVLGLIIGGTCTAVIIISGILLILDLAANRVALAWERMKSRSRNKTRRAVHAGSGIARKV</sequence>
<evidence type="ECO:0000256" key="1">
    <source>
        <dbReference type="SAM" id="Phobius"/>
    </source>
</evidence>
<feature type="transmembrane region" description="Helical" evidence="1">
    <location>
        <begin position="36"/>
        <end position="57"/>
    </location>
</feature>
<evidence type="ECO:0000313" key="3">
    <source>
        <dbReference type="Proteomes" id="UP001055125"/>
    </source>
</evidence>
<reference evidence="2" key="1">
    <citation type="journal article" date="2021" name="Front. Microbiol.">
        <title>Comprehensive Comparative Genomics and Phenotyping of Methylobacterium Species.</title>
        <authorList>
            <person name="Alessa O."/>
            <person name="Ogura Y."/>
            <person name="Fujitani Y."/>
            <person name="Takami H."/>
            <person name="Hayashi T."/>
            <person name="Sahin N."/>
            <person name="Tani A."/>
        </authorList>
    </citation>
    <scope>NUCLEOTIDE SEQUENCE</scope>
    <source>
        <strain evidence="2">DSM 19015</strain>
    </source>
</reference>
<evidence type="ECO:0000313" key="2">
    <source>
        <dbReference type="EMBL" id="GJD95631.1"/>
    </source>
</evidence>
<keyword evidence="3" id="KW-1185">Reference proteome</keyword>
<comment type="caution">
    <text evidence="2">The sequence shown here is derived from an EMBL/GenBank/DDBJ whole genome shotgun (WGS) entry which is preliminary data.</text>
</comment>
<gene>
    <name evidence="2" type="ORF">OCOJLMKI_2844</name>
</gene>
<name>A0ABQ4RXR5_9HYPH</name>
<keyword evidence="1" id="KW-0472">Membrane</keyword>
<organism evidence="2 3">
    <name type="scientific">Methylobacterium iners</name>
    <dbReference type="NCBI Taxonomy" id="418707"/>
    <lineage>
        <taxon>Bacteria</taxon>
        <taxon>Pseudomonadati</taxon>
        <taxon>Pseudomonadota</taxon>
        <taxon>Alphaproteobacteria</taxon>
        <taxon>Hyphomicrobiales</taxon>
        <taxon>Methylobacteriaceae</taxon>
        <taxon>Methylobacterium</taxon>
    </lineage>
</organism>
<keyword evidence="1" id="KW-1133">Transmembrane helix</keyword>
<protein>
    <submittedName>
        <fullName evidence="2">Uncharacterized protein</fullName>
    </submittedName>
</protein>
<dbReference type="EMBL" id="BPQP01000041">
    <property type="protein sequence ID" value="GJD95631.1"/>
    <property type="molecule type" value="Genomic_DNA"/>
</dbReference>
<proteinExistence type="predicted"/>
<dbReference type="RefSeq" id="WP_238244773.1">
    <property type="nucleotide sequence ID" value="NZ_BPQP01000041.1"/>
</dbReference>
<keyword evidence="1" id="KW-0812">Transmembrane</keyword>
<accession>A0ABQ4RXR5</accession>